<dbReference type="EMBL" id="MU253973">
    <property type="protein sequence ID" value="KAG9243476.1"/>
    <property type="molecule type" value="Genomic_DNA"/>
</dbReference>
<accession>A0A9P7Z1F6</accession>
<proteinExistence type="predicted"/>
<feature type="chain" id="PRO_5040398992" description="Secreted protein" evidence="1">
    <location>
        <begin position="18"/>
        <end position="98"/>
    </location>
</feature>
<protein>
    <recommendedName>
        <fullName evidence="4">Secreted protein</fullName>
    </recommendedName>
</protein>
<sequence length="98" mass="10887">MFTRLTAFFLLVTMAQSASVVSFMLHPHIPPDPDQQVNSANRFSQVIPTVCPKFGTPTVPMGQIWMTALRWLQSTLSFYVLVGHCLKISCIVRSCSGV</sequence>
<dbReference type="Proteomes" id="UP000887226">
    <property type="component" value="Unassembled WGS sequence"/>
</dbReference>
<gene>
    <name evidence="2" type="ORF">BJ878DRAFT_115078</name>
</gene>
<evidence type="ECO:0000313" key="2">
    <source>
        <dbReference type="EMBL" id="KAG9243476.1"/>
    </source>
</evidence>
<evidence type="ECO:0000313" key="3">
    <source>
        <dbReference type="Proteomes" id="UP000887226"/>
    </source>
</evidence>
<comment type="caution">
    <text evidence="2">The sequence shown here is derived from an EMBL/GenBank/DDBJ whole genome shotgun (WGS) entry which is preliminary data.</text>
</comment>
<keyword evidence="1" id="KW-0732">Signal</keyword>
<reference evidence="2" key="1">
    <citation type="journal article" date="2021" name="IMA Fungus">
        <title>Genomic characterization of three marine fungi, including Emericellopsis atlantica sp. nov. with signatures of a generalist lifestyle and marine biomass degradation.</title>
        <authorList>
            <person name="Hagestad O.C."/>
            <person name="Hou L."/>
            <person name="Andersen J.H."/>
            <person name="Hansen E.H."/>
            <person name="Altermark B."/>
            <person name="Li C."/>
            <person name="Kuhnert E."/>
            <person name="Cox R.J."/>
            <person name="Crous P.W."/>
            <person name="Spatafora J.W."/>
            <person name="Lail K."/>
            <person name="Amirebrahimi M."/>
            <person name="Lipzen A."/>
            <person name="Pangilinan J."/>
            <person name="Andreopoulos W."/>
            <person name="Hayes R.D."/>
            <person name="Ng V."/>
            <person name="Grigoriev I.V."/>
            <person name="Jackson S.A."/>
            <person name="Sutton T.D.S."/>
            <person name="Dobson A.D.W."/>
            <person name="Rama T."/>
        </authorList>
    </citation>
    <scope>NUCLEOTIDE SEQUENCE</scope>
    <source>
        <strain evidence="2">TRa3180A</strain>
    </source>
</reference>
<dbReference type="AlphaFoldDB" id="A0A9P7Z1F6"/>
<organism evidence="2 3">
    <name type="scientific">Calycina marina</name>
    <dbReference type="NCBI Taxonomy" id="1763456"/>
    <lineage>
        <taxon>Eukaryota</taxon>
        <taxon>Fungi</taxon>
        <taxon>Dikarya</taxon>
        <taxon>Ascomycota</taxon>
        <taxon>Pezizomycotina</taxon>
        <taxon>Leotiomycetes</taxon>
        <taxon>Helotiales</taxon>
        <taxon>Pezizellaceae</taxon>
        <taxon>Calycina</taxon>
    </lineage>
</organism>
<evidence type="ECO:0000256" key="1">
    <source>
        <dbReference type="SAM" id="SignalP"/>
    </source>
</evidence>
<name>A0A9P7Z1F6_9HELO</name>
<evidence type="ECO:0008006" key="4">
    <source>
        <dbReference type="Google" id="ProtNLM"/>
    </source>
</evidence>
<keyword evidence="3" id="KW-1185">Reference proteome</keyword>
<feature type="signal peptide" evidence="1">
    <location>
        <begin position="1"/>
        <end position="17"/>
    </location>
</feature>